<comment type="caution">
    <text evidence="2">The sequence shown here is derived from an EMBL/GenBank/DDBJ whole genome shotgun (WGS) entry which is preliminary data.</text>
</comment>
<evidence type="ECO:0000313" key="2">
    <source>
        <dbReference type="EMBL" id="KAH7062374.1"/>
    </source>
</evidence>
<dbReference type="EMBL" id="JAGTJR010000003">
    <property type="protein sequence ID" value="KAH7062374.1"/>
    <property type="molecule type" value="Genomic_DNA"/>
</dbReference>
<accession>A0ABQ8GTC8</accession>
<feature type="compositionally biased region" description="Low complexity" evidence="1">
    <location>
        <begin position="56"/>
        <end position="67"/>
    </location>
</feature>
<name>A0ABQ8GTC8_9PEZI</name>
<keyword evidence="3" id="KW-1185">Reference proteome</keyword>
<evidence type="ECO:0000256" key="1">
    <source>
        <dbReference type="SAM" id="MobiDB-lite"/>
    </source>
</evidence>
<gene>
    <name evidence="2" type="ORF">B0J12DRAFT_235961</name>
</gene>
<feature type="region of interest" description="Disordered" evidence="1">
    <location>
        <begin position="53"/>
        <end position="78"/>
    </location>
</feature>
<organism evidence="2 3">
    <name type="scientific">Macrophomina phaseolina</name>
    <dbReference type="NCBI Taxonomy" id="35725"/>
    <lineage>
        <taxon>Eukaryota</taxon>
        <taxon>Fungi</taxon>
        <taxon>Dikarya</taxon>
        <taxon>Ascomycota</taxon>
        <taxon>Pezizomycotina</taxon>
        <taxon>Dothideomycetes</taxon>
        <taxon>Dothideomycetes incertae sedis</taxon>
        <taxon>Botryosphaeriales</taxon>
        <taxon>Botryosphaeriaceae</taxon>
        <taxon>Macrophomina</taxon>
    </lineage>
</organism>
<proteinExistence type="predicted"/>
<feature type="compositionally biased region" description="Basic residues" evidence="1">
    <location>
        <begin position="1"/>
        <end position="19"/>
    </location>
</feature>
<evidence type="ECO:0000313" key="3">
    <source>
        <dbReference type="Proteomes" id="UP000774617"/>
    </source>
</evidence>
<dbReference type="Proteomes" id="UP000774617">
    <property type="component" value="Unassembled WGS sequence"/>
</dbReference>
<protein>
    <submittedName>
        <fullName evidence="2">Uncharacterized protein</fullName>
    </submittedName>
</protein>
<reference evidence="2 3" key="1">
    <citation type="journal article" date="2021" name="Nat. Commun.">
        <title>Genetic determinants of endophytism in the Arabidopsis root mycobiome.</title>
        <authorList>
            <person name="Mesny F."/>
            <person name="Miyauchi S."/>
            <person name="Thiergart T."/>
            <person name="Pickel B."/>
            <person name="Atanasova L."/>
            <person name="Karlsson M."/>
            <person name="Huettel B."/>
            <person name="Barry K.W."/>
            <person name="Haridas S."/>
            <person name="Chen C."/>
            <person name="Bauer D."/>
            <person name="Andreopoulos W."/>
            <person name="Pangilinan J."/>
            <person name="LaButti K."/>
            <person name="Riley R."/>
            <person name="Lipzen A."/>
            <person name="Clum A."/>
            <person name="Drula E."/>
            <person name="Henrissat B."/>
            <person name="Kohler A."/>
            <person name="Grigoriev I.V."/>
            <person name="Martin F.M."/>
            <person name="Hacquard S."/>
        </authorList>
    </citation>
    <scope>NUCLEOTIDE SEQUENCE [LARGE SCALE GENOMIC DNA]</scope>
    <source>
        <strain evidence="2 3">MPI-SDFR-AT-0080</strain>
    </source>
</reference>
<sequence length="226" mass="25270">MLPQAKKKKKNSPKRSKPPPRREFSYRSLIFPVKPTEFSQRQDGQDKHALMRGLEPFSPSASPSSPSVTTNSGKGGSVCCKRRKRKTFLRSISASFILPKSRSRMNLPFNRRHQFRPSCECPPLCRVFEPSISPSPRFHFPLHAHSSPILTRLPKPITTLFSAAPTTLITHRLPIPLPSTQPSWRNTTNILSMISVAISGTNSGADTDLDGRVGLHLRRRVYAPPA</sequence>
<feature type="region of interest" description="Disordered" evidence="1">
    <location>
        <begin position="1"/>
        <end position="29"/>
    </location>
</feature>